<protein>
    <recommendedName>
        <fullName evidence="3">Lysozyme inhibitor LprI N-terminal domain-containing protein</fullName>
    </recommendedName>
</protein>
<dbReference type="STRING" id="690417.IC63_07845"/>
<name>A0A099FA04_9RHOB</name>
<gene>
    <name evidence="1" type="ORF">IC63_07845</name>
</gene>
<organism evidence="1 2">
    <name type="scientific">Paracoccus sphaerophysae</name>
    <dbReference type="NCBI Taxonomy" id="690417"/>
    <lineage>
        <taxon>Bacteria</taxon>
        <taxon>Pseudomonadati</taxon>
        <taxon>Pseudomonadota</taxon>
        <taxon>Alphaproteobacteria</taxon>
        <taxon>Rhodobacterales</taxon>
        <taxon>Paracoccaceae</taxon>
        <taxon>Paracoccus</taxon>
    </lineage>
</organism>
<evidence type="ECO:0000313" key="2">
    <source>
        <dbReference type="Proteomes" id="UP000029917"/>
    </source>
</evidence>
<accession>A0A099FA04</accession>
<comment type="caution">
    <text evidence="1">The sequence shown here is derived from an EMBL/GenBank/DDBJ whole genome shotgun (WGS) entry which is preliminary data.</text>
</comment>
<keyword evidence="2" id="KW-1185">Reference proteome</keyword>
<proteinExistence type="predicted"/>
<dbReference type="RefSeq" id="WP_156965408.1">
    <property type="nucleotide sequence ID" value="NZ_JRKS01000019.1"/>
</dbReference>
<evidence type="ECO:0000313" key="1">
    <source>
        <dbReference type="EMBL" id="KGJ07540.1"/>
    </source>
</evidence>
<evidence type="ECO:0008006" key="3">
    <source>
        <dbReference type="Google" id="ProtNLM"/>
    </source>
</evidence>
<dbReference type="Proteomes" id="UP000029917">
    <property type="component" value="Unassembled WGS sequence"/>
</dbReference>
<sequence>MWHWTIALITVAADPALAEEADYDPRFLAACLYRMEGEAARAGCIGIGAQVCLDSERTDSAQRMAGCYAAEHDDWQARQDLGLAGLREKHKSPDMLTDGLAARQVWAADLCGAYALTVTDGGETLEVAREECLMRETAHAALTLEPYVPVEREE</sequence>
<dbReference type="EMBL" id="JRKS01000019">
    <property type="protein sequence ID" value="KGJ07540.1"/>
    <property type="molecule type" value="Genomic_DNA"/>
</dbReference>
<reference evidence="1 2" key="1">
    <citation type="submission" date="2014-09" db="EMBL/GenBank/DDBJ databases">
        <authorList>
            <person name="McGinnis J.M."/>
            <person name="Wolfgang W.J."/>
        </authorList>
    </citation>
    <scope>NUCLEOTIDE SEQUENCE [LARGE SCALE GENOMIC DNA]</scope>
    <source>
        <strain evidence="1 2">HAMBI 3106</strain>
    </source>
</reference>
<reference evidence="1 2" key="2">
    <citation type="submission" date="2014-10" db="EMBL/GenBank/DDBJ databases">
        <title>Paracoccus sanguinis sp. nov., isolated from clinical specimens of New York State patients.</title>
        <authorList>
            <person name="Mingle L.A."/>
            <person name="Cole J.A."/>
            <person name="Lapierre P."/>
            <person name="Musser K.A."/>
        </authorList>
    </citation>
    <scope>NUCLEOTIDE SEQUENCE [LARGE SCALE GENOMIC DNA]</scope>
    <source>
        <strain evidence="1 2">HAMBI 3106</strain>
    </source>
</reference>
<dbReference type="AlphaFoldDB" id="A0A099FA04"/>
<dbReference type="OrthoDB" id="7340239at2"/>